<dbReference type="Pfam" id="PF08495">
    <property type="entry name" value="FIST"/>
    <property type="match status" value="1"/>
</dbReference>
<dbReference type="InterPro" id="IPR016741">
    <property type="entry name" value="UCP018953"/>
</dbReference>
<keyword evidence="9" id="KW-1185">Reference proteome</keyword>
<proteinExistence type="predicted"/>
<comment type="subcellular location">
    <subcellularLocation>
        <location evidence="1">Cell membrane</location>
        <topology evidence="1">Multi-pass membrane protein</topology>
    </subcellularLocation>
</comment>
<keyword evidence="3" id="KW-0812">Transmembrane</keyword>
<sequence>MIPFIHAHATHPDWRMALALAAAQIDAQRAAHARAQKAGAPAFSLGFVYFSDHYSAHVDALLAELNTRWPGIRWVGSVGVGVAASGVEYIDEPALALMLAPLAPESFQVFSGARPLGGKEPYTALVHADPGTPDLAELIGELSGRTGSGYLFGGLAAGRHGALHIADTVCRGGLSGVGFAQGLPLLSRVTQGCQPVGPVRRVTAAQRNVVTALDGEPALDCLLRDLGIALDDPHAALPKLRATLVGLTDGGSDLLTRPGQFGTDTRVRHLVGLDPGARGIAVADLVEPGMQLAFCHRDAQAARRDLVRICSEIREELEPATEGADATAGPADPLQRVAGALYISCAGRGGPHFGSPSAEMQIVQHALGDVPLIGFFAGGEIARHHLYGYTGVLTVFLQPQPA</sequence>
<keyword evidence="5" id="KW-0472">Membrane</keyword>
<dbReference type="PANTHER" id="PTHR14939:SF5">
    <property type="entry name" value="F-BOX ONLY PROTEIN 22"/>
    <property type="match status" value="1"/>
</dbReference>
<feature type="domain" description="FIST" evidence="6">
    <location>
        <begin position="43"/>
        <end position="217"/>
    </location>
</feature>
<reference evidence="8" key="1">
    <citation type="submission" date="2022-05" db="EMBL/GenBank/DDBJ databases">
        <title>An RpoN-dependent PEP-CTERM gene is involved in floc formation of an Aquincola tertiaricarbonis strain.</title>
        <authorList>
            <person name="Qiu D."/>
            <person name="Xia M."/>
        </authorList>
    </citation>
    <scope>NUCLEOTIDE SEQUENCE</scope>
    <source>
        <strain evidence="8">RN12</strain>
    </source>
</reference>
<dbReference type="EMBL" id="CP097636">
    <property type="protein sequence ID" value="URI10014.1"/>
    <property type="molecule type" value="Genomic_DNA"/>
</dbReference>
<dbReference type="InterPro" id="IPR019494">
    <property type="entry name" value="FIST_C"/>
</dbReference>
<evidence type="ECO:0000256" key="5">
    <source>
        <dbReference type="ARBA" id="ARBA00023136"/>
    </source>
</evidence>
<accession>A0ABY4SC14</accession>
<organism evidence="8 9">
    <name type="scientific">Aquincola tertiaricarbonis</name>
    <dbReference type="NCBI Taxonomy" id="391953"/>
    <lineage>
        <taxon>Bacteria</taxon>
        <taxon>Pseudomonadati</taxon>
        <taxon>Pseudomonadota</taxon>
        <taxon>Betaproteobacteria</taxon>
        <taxon>Burkholderiales</taxon>
        <taxon>Sphaerotilaceae</taxon>
        <taxon>Aquincola</taxon>
    </lineage>
</organism>
<evidence type="ECO:0000256" key="2">
    <source>
        <dbReference type="ARBA" id="ARBA00022475"/>
    </source>
</evidence>
<keyword evidence="2" id="KW-1003">Cell membrane</keyword>
<dbReference type="Proteomes" id="UP001056201">
    <property type="component" value="Chromosome 2"/>
</dbReference>
<evidence type="ECO:0000259" key="6">
    <source>
        <dbReference type="SMART" id="SM00897"/>
    </source>
</evidence>
<dbReference type="InterPro" id="IPR013702">
    <property type="entry name" value="FIST_domain_N"/>
</dbReference>
<evidence type="ECO:0000313" key="8">
    <source>
        <dbReference type="EMBL" id="URI10014.1"/>
    </source>
</evidence>
<evidence type="ECO:0000313" key="9">
    <source>
        <dbReference type="Proteomes" id="UP001056201"/>
    </source>
</evidence>
<evidence type="ECO:0000256" key="1">
    <source>
        <dbReference type="ARBA" id="ARBA00004651"/>
    </source>
</evidence>
<dbReference type="PIRSF" id="PIRSF018953">
    <property type="entry name" value="UCP018953"/>
    <property type="match status" value="1"/>
</dbReference>
<dbReference type="Pfam" id="PF10442">
    <property type="entry name" value="FIST_C"/>
    <property type="match status" value="1"/>
</dbReference>
<gene>
    <name evidence="8" type="ORF">MW290_31255</name>
</gene>
<dbReference type="RefSeq" id="WP_250198223.1">
    <property type="nucleotide sequence ID" value="NZ_CP097636.1"/>
</dbReference>
<name>A0ABY4SC14_AQUTE</name>
<evidence type="ECO:0000256" key="4">
    <source>
        <dbReference type="ARBA" id="ARBA00022989"/>
    </source>
</evidence>
<dbReference type="PANTHER" id="PTHR14939">
    <property type="entry name" value="F-BOX ONLY PROTEIN 22"/>
    <property type="match status" value="1"/>
</dbReference>
<dbReference type="SMART" id="SM00897">
    <property type="entry name" value="FIST"/>
    <property type="match status" value="1"/>
</dbReference>
<dbReference type="SMART" id="SM01204">
    <property type="entry name" value="FIST_C"/>
    <property type="match status" value="1"/>
</dbReference>
<protein>
    <submittedName>
        <fullName evidence="8">FIST C-terminal domain-containing protein</fullName>
    </submittedName>
</protein>
<feature type="domain" description="FIST C-domain" evidence="7">
    <location>
        <begin position="218"/>
        <end position="384"/>
    </location>
</feature>
<evidence type="ECO:0000259" key="7">
    <source>
        <dbReference type="SMART" id="SM01204"/>
    </source>
</evidence>
<keyword evidence="4" id="KW-1133">Transmembrane helix</keyword>
<evidence type="ECO:0000256" key="3">
    <source>
        <dbReference type="ARBA" id="ARBA00022692"/>
    </source>
</evidence>